<feature type="non-terminal residue" evidence="1">
    <location>
        <position position="63"/>
    </location>
</feature>
<dbReference type="AlphaFoldDB" id="A0A9Q0NLV5"/>
<gene>
    <name evidence="1" type="ORF">OIU85_013460</name>
</gene>
<evidence type="ECO:0000313" key="2">
    <source>
        <dbReference type="Proteomes" id="UP001151529"/>
    </source>
</evidence>
<dbReference type="Proteomes" id="UP001151529">
    <property type="component" value="Chromosome 12"/>
</dbReference>
<comment type="caution">
    <text evidence="1">The sequence shown here is derived from an EMBL/GenBank/DDBJ whole genome shotgun (WGS) entry which is preliminary data.</text>
</comment>
<sequence length="63" mass="7056">MAAIRLDNTEDQIEIVLSSSLMGAVPAEADAPDPLAFNTWEEEWNMRHADFPKRYAAYTSAVQ</sequence>
<accession>A0A9Q0NLV5</accession>
<proteinExistence type="predicted"/>
<reference evidence="1" key="2">
    <citation type="journal article" date="2023" name="Int. J. Mol. Sci.">
        <title>De Novo Assembly and Annotation of 11 Diverse Shrub Willow (Salix) Genomes Reveals Novel Gene Organization in Sex-Linked Regions.</title>
        <authorList>
            <person name="Hyden B."/>
            <person name="Feng K."/>
            <person name="Yates T.B."/>
            <person name="Jawdy S."/>
            <person name="Cereghino C."/>
            <person name="Smart L.B."/>
            <person name="Muchero W."/>
        </authorList>
    </citation>
    <scope>NUCLEOTIDE SEQUENCE [LARGE SCALE GENOMIC DNA]</scope>
    <source>
        <tissue evidence="1">Shoot tip</tissue>
    </source>
</reference>
<keyword evidence="2" id="KW-1185">Reference proteome</keyword>
<evidence type="ECO:0000313" key="1">
    <source>
        <dbReference type="EMBL" id="KAJ6672112.1"/>
    </source>
</evidence>
<name>A0A9Q0NLV5_SALVM</name>
<reference evidence="1" key="1">
    <citation type="submission" date="2022-11" db="EMBL/GenBank/DDBJ databases">
        <authorList>
            <person name="Hyden B.L."/>
            <person name="Feng K."/>
            <person name="Yates T."/>
            <person name="Jawdy S."/>
            <person name="Smart L.B."/>
            <person name="Muchero W."/>
        </authorList>
    </citation>
    <scope>NUCLEOTIDE SEQUENCE</scope>
    <source>
        <tissue evidence="1">Shoot tip</tissue>
    </source>
</reference>
<dbReference type="OrthoDB" id="963860at2759"/>
<protein>
    <submittedName>
        <fullName evidence="1">Uncharacterized protein</fullName>
    </submittedName>
</protein>
<organism evidence="1 2">
    <name type="scientific">Salix viminalis</name>
    <name type="common">Common osier</name>
    <name type="synonym">Basket willow</name>
    <dbReference type="NCBI Taxonomy" id="40686"/>
    <lineage>
        <taxon>Eukaryota</taxon>
        <taxon>Viridiplantae</taxon>
        <taxon>Streptophyta</taxon>
        <taxon>Embryophyta</taxon>
        <taxon>Tracheophyta</taxon>
        <taxon>Spermatophyta</taxon>
        <taxon>Magnoliopsida</taxon>
        <taxon>eudicotyledons</taxon>
        <taxon>Gunneridae</taxon>
        <taxon>Pentapetalae</taxon>
        <taxon>rosids</taxon>
        <taxon>fabids</taxon>
        <taxon>Malpighiales</taxon>
        <taxon>Salicaceae</taxon>
        <taxon>Saliceae</taxon>
        <taxon>Salix</taxon>
    </lineage>
</organism>
<dbReference type="EMBL" id="JAPFFL010000018">
    <property type="protein sequence ID" value="KAJ6672112.1"/>
    <property type="molecule type" value="Genomic_DNA"/>
</dbReference>